<keyword evidence="2" id="KW-0812">Transmembrane</keyword>
<feature type="transmembrane region" description="Helical" evidence="2">
    <location>
        <begin position="417"/>
        <end position="441"/>
    </location>
</feature>
<accession>A0ABX6YME2</accession>
<organism evidence="4 5">
    <name type="scientific">Paramicrobacterium chengjingii</name>
    <dbReference type="NCBI Taxonomy" id="2769067"/>
    <lineage>
        <taxon>Bacteria</taxon>
        <taxon>Bacillati</taxon>
        <taxon>Actinomycetota</taxon>
        <taxon>Actinomycetes</taxon>
        <taxon>Micrococcales</taxon>
        <taxon>Microbacteriaceae</taxon>
        <taxon>Paramicrobacterium</taxon>
    </lineage>
</organism>
<keyword evidence="5" id="KW-1185">Reference proteome</keyword>
<evidence type="ECO:0000256" key="1">
    <source>
        <dbReference type="SAM" id="MobiDB-lite"/>
    </source>
</evidence>
<evidence type="ECO:0000313" key="5">
    <source>
        <dbReference type="Proteomes" id="UP000662814"/>
    </source>
</evidence>
<dbReference type="RefSeq" id="WP_166988875.1">
    <property type="nucleotide sequence ID" value="NZ_CP061169.1"/>
</dbReference>
<keyword evidence="2" id="KW-0472">Membrane</keyword>
<feature type="chain" id="PRO_5045501763" description="SDR-like Ig domain-containing protein" evidence="3">
    <location>
        <begin position="38"/>
        <end position="448"/>
    </location>
</feature>
<evidence type="ECO:0000256" key="3">
    <source>
        <dbReference type="SAM" id="SignalP"/>
    </source>
</evidence>
<dbReference type="Proteomes" id="UP000662814">
    <property type="component" value="Chromosome"/>
</dbReference>
<feature type="signal peptide" evidence="3">
    <location>
        <begin position="1"/>
        <end position="37"/>
    </location>
</feature>
<keyword evidence="3" id="KW-0732">Signal</keyword>
<dbReference type="EMBL" id="CP061169">
    <property type="protein sequence ID" value="QPZ39465.1"/>
    <property type="molecule type" value="Genomic_DNA"/>
</dbReference>
<reference evidence="4 5" key="1">
    <citation type="submission" date="2020-12" db="EMBL/GenBank/DDBJ databases">
        <title>Microbacterium sp. HY060.</title>
        <authorList>
            <person name="Zhou J."/>
        </authorList>
    </citation>
    <scope>NUCLEOTIDE SEQUENCE [LARGE SCALE GENOMIC DNA]</scope>
    <source>
        <strain evidence="4 5">HY60</strain>
    </source>
</reference>
<feature type="region of interest" description="Disordered" evidence="1">
    <location>
        <begin position="377"/>
        <end position="404"/>
    </location>
</feature>
<feature type="compositionally biased region" description="Polar residues" evidence="1">
    <location>
        <begin position="393"/>
        <end position="404"/>
    </location>
</feature>
<evidence type="ECO:0000313" key="4">
    <source>
        <dbReference type="EMBL" id="QPZ39465.1"/>
    </source>
</evidence>
<keyword evidence="2" id="KW-1133">Transmembrane helix</keyword>
<name>A0ABX6YME2_9MICO</name>
<gene>
    <name evidence="4" type="ORF">HCR76_05245</name>
</gene>
<protein>
    <recommendedName>
        <fullName evidence="6">SDR-like Ig domain-containing protein</fullName>
    </recommendedName>
</protein>
<sequence>MTVAPPRIRVLRVLSAGLVAGALVASPALVSAEPAQAAPERTAWTASGPSDSFTLDSNGTAAPAQFSYDLEPAGQEQLRTWSMMTTATQDSTVTAEYEWVGNHAWCDAVTLLDQVIVSGNDRTTTSVIAEGPNCQALPPNGSFTYSGTVTFDVSAGDSYGFELSGQNRDSNNFLRGTLRIGIPDLPESQVITFPEIADTRLDAGPVALQATASSELPVSYASTTPATCSAEESAVTLLAVGTCSVEATQDSAPFEFDPAPVQTRSFEILPVTTQFSVGATGKAAIGDSIVGSATVTPASSGQVQFAVYSDELCQTEPVFTSTAPLSDDGTAESDEFFPEDAGTLFWLISYEGDVPSTSVESPCGDLQTVVTAAEIPVTPAPTESATPPSATPDNPSTGEQNTVNAESELPRTGAEGAGIAAALAFALLASGLVLLMTRVVARMRARRR</sequence>
<proteinExistence type="predicted"/>
<evidence type="ECO:0000256" key="2">
    <source>
        <dbReference type="SAM" id="Phobius"/>
    </source>
</evidence>
<evidence type="ECO:0008006" key="6">
    <source>
        <dbReference type="Google" id="ProtNLM"/>
    </source>
</evidence>
<feature type="compositionally biased region" description="Low complexity" evidence="1">
    <location>
        <begin position="377"/>
        <end position="392"/>
    </location>
</feature>